<evidence type="ECO:0000256" key="1">
    <source>
        <dbReference type="SAM" id="Coils"/>
    </source>
</evidence>
<proteinExistence type="predicted"/>
<sequence length="502" mass="57076">MALLLRDPSGANYGNTEQELQDRILSTDVTEVVDLKEMTEVLQILLRDVDELKRDINLTKHVMQADYESKLRERSLELYCRINERVSDLEKMHEERVGTVRRAFRQQLSDAIARVAVLYNKNLQRKVRQEKSQNESDADLREERYKELQATIQRNESIIQMLKSQIEQLQNNRSQSVSPSLDDSERPSAVTPQTPSYADTPPGSAVTPVRPPSVRERMKSKEVQIEGSLHSKTPSVNYEAEALRDELDAATQRLSSLQDSLQEREDENTKLSKKVDSLDDELTNERMEKEKLRMEIQSIHSALQQDKANSQKMIEKQKEEMEKLMQERLRQAQMQSSQTLEEEAKARQKAEKEKLAFILHALKDESYIRQQLQRQAANLHHAAVSYSVDSPLGIHPTKNRSSVKRPLPEIPKYSKPVNPGATPGGFADKDYISYTVSAPSGRGTAIFSADENQIMSETDREDIPADVVPLPDRPTRNSAPPSKTSSPVKQHKGPVIIVPHVT</sequence>
<feature type="domain" description="DUF4709" evidence="3">
    <location>
        <begin position="21"/>
        <end position="115"/>
    </location>
</feature>
<name>A0ABY7DAS7_MYAAR</name>
<feature type="coiled-coil region" evidence="1">
    <location>
        <begin position="240"/>
        <end position="334"/>
    </location>
</feature>
<accession>A0ABY7DAS7</accession>
<evidence type="ECO:0000313" key="4">
    <source>
        <dbReference type="EMBL" id="WAQ94028.1"/>
    </source>
</evidence>
<dbReference type="EMBL" id="CP111012">
    <property type="protein sequence ID" value="WAQ94028.1"/>
    <property type="molecule type" value="Genomic_DNA"/>
</dbReference>
<feature type="compositionally biased region" description="Polar residues" evidence="2">
    <location>
        <begin position="476"/>
        <end position="488"/>
    </location>
</feature>
<evidence type="ECO:0000313" key="5">
    <source>
        <dbReference type="Proteomes" id="UP001164746"/>
    </source>
</evidence>
<organism evidence="4 5">
    <name type="scientific">Mya arenaria</name>
    <name type="common">Soft-shell clam</name>
    <dbReference type="NCBI Taxonomy" id="6604"/>
    <lineage>
        <taxon>Eukaryota</taxon>
        <taxon>Metazoa</taxon>
        <taxon>Spiralia</taxon>
        <taxon>Lophotrochozoa</taxon>
        <taxon>Mollusca</taxon>
        <taxon>Bivalvia</taxon>
        <taxon>Autobranchia</taxon>
        <taxon>Heteroconchia</taxon>
        <taxon>Euheterodonta</taxon>
        <taxon>Imparidentia</taxon>
        <taxon>Neoheterodontei</taxon>
        <taxon>Myida</taxon>
        <taxon>Myoidea</taxon>
        <taxon>Myidae</taxon>
        <taxon>Mya</taxon>
    </lineage>
</organism>
<dbReference type="Proteomes" id="UP001164746">
    <property type="component" value="Chromosome 1"/>
</dbReference>
<gene>
    <name evidence="4" type="ORF">MAR_006499</name>
</gene>
<dbReference type="InterPro" id="IPR040119">
    <property type="entry name" value="C10orf67-like"/>
</dbReference>
<reference evidence="4" key="1">
    <citation type="submission" date="2022-11" db="EMBL/GenBank/DDBJ databases">
        <title>Centuries of genome instability and evolution in soft-shell clam transmissible cancer (bioRxiv).</title>
        <authorList>
            <person name="Hart S.F.M."/>
            <person name="Yonemitsu M.A."/>
            <person name="Giersch R.M."/>
            <person name="Beal B.F."/>
            <person name="Arriagada G."/>
            <person name="Davis B.W."/>
            <person name="Ostrander E.A."/>
            <person name="Goff S.P."/>
            <person name="Metzger M.J."/>
        </authorList>
    </citation>
    <scope>NUCLEOTIDE SEQUENCE</scope>
    <source>
        <strain evidence="4">MELC-2E11</strain>
        <tissue evidence="4">Siphon/mantle</tissue>
    </source>
</reference>
<evidence type="ECO:0000256" key="2">
    <source>
        <dbReference type="SAM" id="MobiDB-lite"/>
    </source>
</evidence>
<protein>
    <submittedName>
        <fullName evidence="4">CJ067-like protein</fullName>
    </submittedName>
</protein>
<feature type="compositionally biased region" description="Polar residues" evidence="2">
    <location>
        <begin position="170"/>
        <end position="181"/>
    </location>
</feature>
<evidence type="ECO:0000259" key="3">
    <source>
        <dbReference type="Pfam" id="PF15821"/>
    </source>
</evidence>
<dbReference type="PANTHER" id="PTHR22382">
    <property type="entry name" value="RIKEN CDNA 4921504E06 GENE"/>
    <property type="match status" value="1"/>
</dbReference>
<feature type="region of interest" description="Disordered" evidence="2">
    <location>
        <begin position="392"/>
        <end position="425"/>
    </location>
</feature>
<keyword evidence="1" id="KW-0175">Coiled coil</keyword>
<dbReference type="Pfam" id="PF15821">
    <property type="entry name" value="DUF4709"/>
    <property type="match status" value="1"/>
</dbReference>
<feature type="region of interest" description="Disordered" evidence="2">
    <location>
        <begin position="170"/>
        <end position="217"/>
    </location>
</feature>
<keyword evidence="5" id="KW-1185">Reference proteome</keyword>
<feature type="region of interest" description="Disordered" evidence="2">
    <location>
        <begin position="454"/>
        <end position="502"/>
    </location>
</feature>
<dbReference type="InterPro" id="IPR031651">
    <property type="entry name" value="DUF4709"/>
</dbReference>
<dbReference type="PANTHER" id="PTHR22382:SF7">
    <property type="entry name" value="RIKEN CDNA 4921504E06 GENE"/>
    <property type="match status" value="1"/>
</dbReference>